<dbReference type="InterPro" id="IPR011663">
    <property type="entry name" value="UTRA"/>
</dbReference>
<evidence type="ECO:0000256" key="3">
    <source>
        <dbReference type="ARBA" id="ARBA00023163"/>
    </source>
</evidence>
<dbReference type="PANTHER" id="PTHR44846">
    <property type="entry name" value="MANNOSYL-D-GLYCERATE TRANSPORT/METABOLISM SYSTEM REPRESSOR MNGR-RELATED"/>
    <property type="match status" value="1"/>
</dbReference>
<name>A0A3N0E6T5_9ACTN</name>
<dbReference type="SUPFAM" id="SSF46785">
    <property type="entry name" value="Winged helix' DNA-binding domain"/>
    <property type="match status" value="1"/>
</dbReference>
<proteinExistence type="predicted"/>
<feature type="domain" description="HTH gntR-type" evidence="4">
    <location>
        <begin position="5"/>
        <end position="73"/>
    </location>
</feature>
<keyword evidence="2" id="KW-0238">DNA-binding</keyword>
<dbReference type="PANTHER" id="PTHR44846:SF17">
    <property type="entry name" value="GNTR-FAMILY TRANSCRIPTIONAL REGULATOR"/>
    <property type="match status" value="1"/>
</dbReference>
<protein>
    <submittedName>
        <fullName evidence="5">GntR family transcriptional regulator</fullName>
    </submittedName>
</protein>
<dbReference type="InterPro" id="IPR000524">
    <property type="entry name" value="Tscrpt_reg_HTH_GntR"/>
</dbReference>
<dbReference type="SMART" id="SM00866">
    <property type="entry name" value="UTRA"/>
    <property type="match status" value="1"/>
</dbReference>
<dbReference type="InterPro" id="IPR050679">
    <property type="entry name" value="Bact_HTH_transcr_reg"/>
</dbReference>
<dbReference type="AlphaFoldDB" id="A0A3N0E6T5"/>
<dbReference type="SUPFAM" id="SSF64288">
    <property type="entry name" value="Chorismate lyase-like"/>
    <property type="match status" value="1"/>
</dbReference>
<dbReference type="InterPro" id="IPR028978">
    <property type="entry name" value="Chorismate_lyase_/UTRA_dom_sf"/>
</dbReference>
<dbReference type="GO" id="GO:0003677">
    <property type="term" value="F:DNA binding"/>
    <property type="evidence" value="ECO:0007669"/>
    <property type="project" value="UniProtKB-KW"/>
</dbReference>
<sequence>MAKADPLYLQVTNDLRAKINTGELSPGEAIPSEHELMEQHQVSRHTVQKALSLLTSEGLITAGQGRRREVRRREPAAWRPQEELLSRPRNPEMDQFLERFSNENRTPHQDIGISVLVPPLAIARRLGLEPEDLTIVRRRVRYLDGEASHINDTYFPHSLVKDTEIADPRDLAQGTLRVLRDMGYRQDHILDEIWVRMPTSDENGRLSLPPGTPVAEHVRTGYTAKGLPIRCAVSILPGDRHVIAMEFNMPEDWS</sequence>
<dbReference type="Pfam" id="PF07702">
    <property type="entry name" value="UTRA"/>
    <property type="match status" value="1"/>
</dbReference>
<dbReference type="Gene3D" id="1.10.10.10">
    <property type="entry name" value="Winged helix-like DNA-binding domain superfamily/Winged helix DNA-binding domain"/>
    <property type="match status" value="1"/>
</dbReference>
<evidence type="ECO:0000313" key="5">
    <source>
        <dbReference type="EMBL" id="RNL83567.1"/>
    </source>
</evidence>
<dbReference type="SMART" id="SM00345">
    <property type="entry name" value="HTH_GNTR"/>
    <property type="match status" value="1"/>
</dbReference>
<dbReference type="CDD" id="cd07377">
    <property type="entry name" value="WHTH_GntR"/>
    <property type="match status" value="1"/>
</dbReference>
<dbReference type="InterPro" id="IPR036390">
    <property type="entry name" value="WH_DNA-bd_sf"/>
</dbReference>
<dbReference type="GO" id="GO:0045892">
    <property type="term" value="P:negative regulation of DNA-templated transcription"/>
    <property type="evidence" value="ECO:0007669"/>
    <property type="project" value="TreeGrafter"/>
</dbReference>
<dbReference type="PROSITE" id="PS50949">
    <property type="entry name" value="HTH_GNTR"/>
    <property type="match status" value="1"/>
</dbReference>
<dbReference type="OrthoDB" id="3214900at2"/>
<dbReference type="Gene3D" id="3.40.1410.10">
    <property type="entry name" value="Chorismate lyase-like"/>
    <property type="match status" value="1"/>
</dbReference>
<evidence type="ECO:0000256" key="1">
    <source>
        <dbReference type="ARBA" id="ARBA00023015"/>
    </source>
</evidence>
<keyword evidence="6" id="KW-1185">Reference proteome</keyword>
<gene>
    <name evidence="5" type="ORF">EFW17_15020</name>
</gene>
<keyword evidence="3" id="KW-0804">Transcription</keyword>
<evidence type="ECO:0000259" key="4">
    <source>
        <dbReference type="PROSITE" id="PS50949"/>
    </source>
</evidence>
<dbReference type="PRINTS" id="PR00035">
    <property type="entry name" value="HTHGNTR"/>
</dbReference>
<dbReference type="RefSeq" id="WP_123202026.1">
    <property type="nucleotide sequence ID" value="NZ_RJMB01000015.1"/>
</dbReference>
<comment type="caution">
    <text evidence="5">The sequence shown here is derived from an EMBL/GenBank/DDBJ whole genome shotgun (WGS) entry which is preliminary data.</text>
</comment>
<accession>A0A3N0E6T5</accession>
<evidence type="ECO:0000313" key="6">
    <source>
        <dbReference type="Proteomes" id="UP000269198"/>
    </source>
</evidence>
<organism evidence="5 6">
    <name type="scientific">Halostreptopolyspora alba</name>
    <dbReference type="NCBI Taxonomy" id="2487137"/>
    <lineage>
        <taxon>Bacteria</taxon>
        <taxon>Bacillati</taxon>
        <taxon>Actinomycetota</taxon>
        <taxon>Actinomycetes</taxon>
        <taxon>Streptosporangiales</taxon>
        <taxon>Nocardiopsidaceae</taxon>
        <taxon>Halostreptopolyspora</taxon>
    </lineage>
</organism>
<evidence type="ECO:0000256" key="2">
    <source>
        <dbReference type="ARBA" id="ARBA00023125"/>
    </source>
</evidence>
<dbReference type="Pfam" id="PF00392">
    <property type="entry name" value="GntR"/>
    <property type="match status" value="1"/>
</dbReference>
<dbReference type="Proteomes" id="UP000269198">
    <property type="component" value="Unassembled WGS sequence"/>
</dbReference>
<reference evidence="5 6" key="1">
    <citation type="submission" date="2018-11" db="EMBL/GenBank/DDBJ databases">
        <title>The genome draft of YIM 96095.</title>
        <authorList>
            <person name="Tang S.-K."/>
            <person name="Chunyu W.-X."/>
            <person name="Feng Y.-Z."/>
        </authorList>
    </citation>
    <scope>NUCLEOTIDE SEQUENCE [LARGE SCALE GENOMIC DNA]</scope>
    <source>
        <strain evidence="5 6">YIM 96095</strain>
    </source>
</reference>
<dbReference type="InterPro" id="IPR036388">
    <property type="entry name" value="WH-like_DNA-bd_sf"/>
</dbReference>
<dbReference type="GO" id="GO:0003700">
    <property type="term" value="F:DNA-binding transcription factor activity"/>
    <property type="evidence" value="ECO:0007669"/>
    <property type="project" value="InterPro"/>
</dbReference>
<dbReference type="EMBL" id="RJMB01000015">
    <property type="protein sequence ID" value="RNL83567.1"/>
    <property type="molecule type" value="Genomic_DNA"/>
</dbReference>
<keyword evidence="1" id="KW-0805">Transcription regulation</keyword>